<evidence type="ECO:0000313" key="2">
    <source>
        <dbReference type="EMBL" id="NMG23116.1"/>
    </source>
</evidence>
<feature type="non-terminal residue" evidence="2">
    <location>
        <position position="84"/>
    </location>
</feature>
<evidence type="ECO:0000313" key="3">
    <source>
        <dbReference type="Proteomes" id="UP000718564"/>
    </source>
</evidence>
<name>A0ABX1PHR8_9CYAN</name>
<keyword evidence="3" id="KW-1185">Reference proteome</keyword>
<gene>
    <name evidence="2" type="ORF">DP116_28440</name>
</gene>
<feature type="compositionally biased region" description="Low complexity" evidence="1">
    <location>
        <begin position="32"/>
        <end position="61"/>
    </location>
</feature>
<accession>A0ABX1PHR8</accession>
<organism evidence="2 3">
    <name type="scientific">Brasilonema bromeliae SPC951</name>
    <dbReference type="NCBI Taxonomy" id="385972"/>
    <lineage>
        <taxon>Bacteria</taxon>
        <taxon>Bacillati</taxon>
        <taxon>Cyanobacteriota</taxon>
        <taxon>Cyanophyceae</taxon>
        <taxon>Nostocales</taxon>
        <taxon>Scytonemataceae</taxon>
        <taxon>Brasilonema</taxon>
        <taxon>Bromeliae group (in: Brasilonema)</taxon>
    </lineage>
</organism>
<proteinExistence type="predicted"/>
<dbReference type="EMBL" id="QMEB01000444">
    <property type="protein sequence ID" value="NMG23116.1"/>
    <property type="molecule type" value="Genomic_DNA"/>
</dbReference>
<comment type="caution">
    <text evidence="2">The sequence shown here is derived from an EMBL/GenBank/DDBJ whole genome shotgun (WGS) entry which is preliminary data.</text>
</comment>
<feature type="compositionally biased region" description="Low complexity" evidence="1">
    <location>
        <begin position="72"/>
        <end position="84"/>
    </location>
</feature>
<feature type="compositionally biased region" description="Gly residues" evidence="1">
    <location>
        <begin position="62"/>
        <end position="71"/>
    </location>
</feature>
<reference evidence="2 3" key="1">
    <citation type="submission" date="2018-06" db="EMBL/GenBank/DDBJ databases">
        <title>Comparative genomics of Brasilonema spp. strains.</title>
        <authorList>
            <person name="Alvarenga D.O."/>
            <person name="Fiore M.F."/>
            <person name="Varani A.M."/>
        </authorList>
    </citation>
    <scope>NUCLEOTIDE SEQUENCE [LARGE SCALE GENOMIC DNA]</scope>
    <source>
        <strain evidence="2 3">SPC951</strain>
    </source>
</reference>
<protein>
    <submittedName>
        <fullName evidence="2">Uncharacterized protein</fullName>
    </submittedName>
</protein>
<sequence length="84" mass="7934">MTGYGSAVPAQHSALSTRHYVFSAPPLPLPLGPRSGASPGPVGRRRAGAVGDGVPAGAATGPAGGPAGDGDGAALPAPGRAGRR</sequence>
<dbReference type="Proteomes" id="UP000718564">
    <property type="component" value="Unassembled WGS sequence"/>
</dbReference>
<evidence type="ECO:0000256" key="1">
    <source>
        <dbReference type="SAM" id="MobiDB-lite"/>
    </source>
</evidence>
<feature type="region of interest" description="Disordered" evidence="1">
    <location>
        <begin position="26"/>
        <end position="84"/>
    </location>
</feature>